<name>A0ABU9EVD2_9STAP</name>
<keyword evidence="2" id="KW-1185">Reference proteome</keyword>
<reference evidence="1 2" key="1">
    <citation type="submission" date="2024-04" db="EMBL/GenBank/DDBJ databases">
        <title>Staphylococcus debuckii a clinical isolate.</title>
        <authorList>
            <person name="Magnan C."/>
            <person name="Plumet L."/>
            <person name="Morsli M."/>
            <person name="Molle V."/>
            <person name="Lavigne J.-P."/>
        </authorList>
    </citation>
    <scope>NUCLEOTIDE SEQUENCE [LARGE SCALE GENOMIC DNA]</scope>
    <source>
        <strain evidence="1 2">NSD001</strain>
    </source>
</reference>
<gene>
    <name evidence="1" type="ORF">AADA34_01815</name>
</gene>
<dbReference type="Proteomes" id="UP001380601">
    <property type="component" value="Unassembled WGS sequence"/>
</dbReference>
<protein>
    <recommendedName>
        <fullName evidence="3">XRE family transcriptional regulator</fullName>
    </recommendedName>
</protein>
<accession>A0ABU9EVD2</accession>
<dbReference type="RefSeq" id="WP_341611141.1">
    <property type="nucleotide sequence ID" value="NZ_JBBWSC010000001.1"/>
</dbReference>
<dbReference type="EMBL" id="JBBWSC010000001">
    <property type="protein sequence ID" value="MEL0537461.1"/>
    <property type="molecule type" value="Genomic_DNA"/>
</dbReference>
<evidence type="ECO:0000313" key="2">
    <source>
        <dbReference type="Proteomes" id="UP001380601"/>
    </source>
</evidence>
<evidence type="ECO:0000313" key="1">
    <source>
        <dbReference type="EMBL" id="MEL0537461.1"/>
    </source>
</evidence>
<evidence type="ECO:0008006" key="3">
    <source>
        <dbReference type="Google" id="ProtNLM"/>
    </source>
</evidence>
<sequence>MSEITTIKNEIEKLFKAESGYKISKNANSPYQTVQDLRNGSTNLEDAKFKTIAKLYEYSVGKVD</sequence>
<organism evidence="1 2">
    <name type="scientific">Staphylococcus debuckii</name>
    <dbReference type="NCBI Taxonomy" id="2044912"/>
    <lineage>
        <taxon>Bacteria</taxon>
        <taxon>Bacillati</taxon>
        <taxon>Bacillota</taxon>
        <taxon>Bacilli</taxon>
        <taxon>Bacillales</taxon>
        <taxon>Staphylococcaceae</taxon>
        <taxon>Staphylococcus</taxon>
    </lineage>
</organism>
<proteinExistence type="predicted"/>
<comment type="caution">
    <text evidence="1">The sequence shown here is derived from an EMBL/GenBank/DDBJ whole genome shotgun (WGS) entry which is preliminary data.</text>
</comment>